<dbReference type="GO" id="GO:0006508">
    <property type="term" value="P:proteolysis"/>
    <property type="evidence" value="ECO:0007669"/>
    <property type="project" value="UniProtKB-KW"/>
</dbReference>
<dbReference type="NCBIfam" id="NF008046">
    <property type="entry name" value="PRK10779.1"/>
    <property type="match status" value="1"/>
</dbReference>
<gene>
    <name evidence="13" type="primary">rseP</name>
    <name evidence="13" type="ORF">O970_07180</name>
</gene>
<name>A0AB94IBF0_9GAMM</name>
<comment type="similarity">
    <text evidence="3 11">Belongs to the peptidase M50B family.</text>
</comment>
<dbReference type="Proteomes" id="UP000506160">
    <property type="component" value="Unassembled WGS sequence"/>
</dbReference>
<keyword evidence="10 11" id="KW-0472">Membrane</keyword>
<keyword evidence="5 11" id="KW-0812">Transmembrane</keyword>
<feature type="transmembrane region" description="Helical" evidence="11">
    <location>
        <begin position="6"/>
        <end position="26"/>
    </location>
</feature>
<proteinExistence type="inferred from homology"/>
<feature type="domain" description="PDZ" evidence="12">
    <location>
        <begin position="113"/>
        <end position="183"/>
    </location>
</feature>
<evidence type="ECO:0000259" key="12">
    <source>
        <dbReference type="SMART" id="SM00228"/>
    </source>
</evidence>
<dbReference type="SUPFAM" id="SSF50156">
    <property type="entry name" value="PDZ domain-like"/>
    <property type="match status" value="2"/>
</dbReference>
<dbReference type="InterPro" id="IPR004387">
    <property type="entry name" value="Pept_M50_Zn"/>
</dbReference>
<dbReference type="GO" id="GO:0004222">
    <property type="term" value="F:metalloendopeptidase activity"/>
    <property type="evidence" value="ECO:0007669"/>
    <property type="project" value="InterPro"/>
</dbReference>
<evidence type="ECO:0000256" key="1">
    <source>
        <dbReference type="ARBA" id="ARBA00001947"/>
    </source>
</evidence>
<dbReference type="InterPro" id="IPR008915">
    <property type="entry name" value="Peptidase_M50"/>
</dbReference>
<evidence type="ECO:0000256" key="10">
    <source>
        <dbReference type="ARBA" id="ARBA00023136"/>
    </source>
</evidence>
<keyword evidence="14" id="KW-1185">Reference proteome</keyword>
<dbReference type="InterPro" id="IPR001478">
    <property type="entry name" value="PDZ"/>
</dbReference>
<keyword evidence="4 13" id="KW-0645">Protease</keyword>
<evidence type="ECO:0000256" key="5">
    <source>
        <dbReference type="ARBA" id="ARBA00022692"/>
    </source>
</evidence>
<evidence type="ECO:0000256" key="3">
    <source>
        <dbReference type="ARBA" id="ARBA00007931"/>
    </source>
</evidence>
<dbReference type="AlphaFoldDB" id="A0AB94IBF0"/>
<feature type="transmembrane region" description="Helical" evidence="11">
    <location>
        <begin position="373"/>
        <end position="395"/>
    </location>
</feature>
<dbReference type="RefSeq" id="WP_024496439.1">
    <property type="nucleotide sequence ID" value="NZ_AWGA01000066.1"/>
</dbReference>
<organism evidence="13 14">
    <name type="scientific">Candidatus Schmidhempelia bombi str. Bimp</name>
    <dbReference type="NCBI Taxonomy" id="1387197"/>
    <lineage>
        <taxon>Bacteria</taxon>
        <taxon>Pseudomonadati</taxon>
        <taxon>Pseudomonadota</taxon>
        <taxon>Gammaproteobacteria</taxon>
        <taxon>Orbales</taxon>
        <taxon>Orbaceae</taxon>
        <taxon>Candidatus Schmidhempelia</taxon>
    </lineage>
</organism>
<dbReference type="EC" id="3.4.24.-" evidence="11"/>
<dbReference type="GO" id="GO:0046872">
    <property type="term" value="F:metal ion binding"/>
    <property type="evidence" value="ECO:0007669"/>
    <property type="project" value="UniProtKB-KW"/>
</dbReference>
<dbReference type="InterPro" id="IPR036034">
    <property type="entry name" value="PDZ_sf"/>
</dbReference>
<keyword evidence="8 11" id="KW-1133">Transmembrane helix</keyword>
<keyword evidence="9 11" id="KW-0482">Metalloprotease</keyword>
<keyword evidence="6 11" id="KW-0378">Hydrolase</keyword>
<feature type="transmembrane region" description="Helical" evidence="11">
    <location>
        <begin position="419"/>
        <end position="438"/>
    </location>
</feature>
<evidence type="ECO:0000256" key="6">
    <source>
        <dbReference type="ARBA" id="ARBA00022801"/>
    </source>
</evidence>
<dbReference type="NCBIfam" id="TIGR00054">
    <property type="entry name" value="RIP metalloprotease RseP"/>
    <property type="match status" value="1"/>
</dbReference>
<protein>
    <recommendedName>
        <fullName evidence="11">Zinc metalloprotease</fullName>
        <ecNumber evidence="11">3.4.24.-</ecNumber>
    </recommendedName>
</protein>
<feature type="transmembrane region" description="Helical" evidence="11">
    <location>
        <begin position="96"/>
        <end position="116"/>
    </location>
</feature>
<feature type="domain" description="PDZ" evidence="12">
    <location>
        <begin position="208"/>
        <end position="275"/>
    </location>
</feature>
<comment type="caution">
    <text evidence="13">The sequence shown here is derived from an EMBL/GenBank/DDBJ whole genome shotgun (WGS) entry which is preliminary data.</text>
</comment>
<dbReference type="GO" id="GO:0016020">
    <property type="term" value="C:membrane"/>
    <property type="evidence" value="ECO:0007669"/>
    <property type="project" value="UniProtKB-SubCell"/>
</dbReference>
<dbReference type="Gene3D" id="2.30.42.10">
    <property type="match status" value="2"/>
</dbReference>
<comment type="cofactor">
    <cofactor evidence="1 11">
        <name>Zn(2+)</name>
        <dbReference type="ChEBI" id="CHEBI:29105"/>
    </cofactor>
</comment>
<evidence type="ECO:0000256" key="4">
    <source>
        <dbReference type="ARBA" id="ARBA00022670"/>
    </source>
</evidence>
<sequence>MLWTILIFIITIGILVTIHEFGHFWVARRAGVMVECFSIGFGPKLVTYHSKKGTQFTIAAIPLGGYVKMLDGRNNQLTEKNQQFAFDRQSLAKRSAIIAAGPLANFLFAFVIYWIIFQLGVSSFPVKVAQVIPNSVASTIKIPSGAELKLIDQIKIKDWQDVQLALVNSLGKSQITITYLPEHSNHTVTDKVDIRHWAVDLNKQNPITAFGLVPQKPKIIPVFSQIIPDSAAQRAGLKPKDHVIQVNGHKLNDWNELYTQIKQGLPFDIVVDREGKQLSFTITPDTRMVKNSQGILQQEGFIGVVPETDVITKKYDAIAALAASFEQTQVMIKVTIRSFYQLITGSLSLKNLSGPVTIAKIADQSASYGIVSYLYFLAFISISLGVVNLIPLPILDGGHLLFLLIEAIKGKPLPEQKQLLFYRFSFALLMLIMGVALFNDFSRI</sequence>
<keyword evidence="7 11" id="KW-0862">Zinc</keyword>
<evidence type="ECO:0000256" key="8">
    <source>
        <dbReference type="ARBA" id="ARBA00022989"/>
    </source>
</evidence>
<dbReference type="PANTHER" id="PTHR42837">
    <property type="entry name" value="REGULATOR OF SIGMA-E PROTEASE RSEP"/>
    <property type="match status" value="1"/>
</dbReference>
<evidence type="ECO:0000313" key="14">
    <source>
        <dbReference type="Proteomes" id="UP000506160"/>
    </source>
</evidence>
<evidence type="ECO:0000256" key="2">
    <source>
        <dbReference type="ARBA" id="ARBA00004141"/>
    </source>
</evidence>
<evidence type="ECO:0000256" key="7">
    <source>
        <dbReference type="ARBA" id="ARBA00022833"/>
    </source>
</evidence>
<evidence type="ECO:0000313" key="13">
    <source>
        <dbReference type="EMBL" id="TEA26732.1"/>
    </source>
</evidence>
<dbReference type="Pfam" id="PF02163">
    <property type="entry name" value="Peptidase_M50"/>
    <property type="match status" value="1"/>
</dbReference>
<dbReference type="PANTHER" id="PTHR42837:SF2">
    <property type="entry name" value="MEMBRANE METALLOPROTEASE ARASP2, CHLOROPLASTIC-RELATED"/>
    <property type="match status" value="1"/>
</dbReference>
<comment type="subcellular location">
    <subcellularLocation>
        <location evidence="2">Membrane</location>
        <topology evidence="2">Multi-pass membrane protein</topology>
    </subcellularLocation>
</comment>
<dbReference type="EMBL" id="AWGA01000066">
    <property type="protein sequence ID" value="TEA26732.1"/>
    <property type="molecule type" value="Genomic_DNA"/>
</dbReference>
<reference evidence="13 14" key="1">
    <citation type="journal article" date="2014" name="Appl. Environ. Microbiol.">
        <title>Genomic features of a bumble bee symbiont reflect its host environment.</title>
        <authorList>
            <person name="Martinson V.G."/>
            <person name="Magoc T."/>
            <person name="Koch H."/>
            <person name="Salzberg S.L."/>
            <person name="Moran N.A."/>
        </authorList>
    </citation>
    <scope>NUCLEOTIDE SEQUENCE [LARGE SCALE GENOMIC DNA]</scope>
    <source>
        <strain evidence="13 14">Bimp</strain>
    </source>
</reference>
<evidence type="ECO:0000256" key="11">
    <source>
        <dbReference type="RuleBase" id="RU362031"/>
    </source>
</evidence>
<keyword evidence="11" id="KW-0479">Metal-binding</keyword>
<dbReference type="CDD" id="cd06163">
    <property type="entry name" value="S2P-M50_PDZ_RseP-like"/>
    <property type="match status" value="2"/>
</dbReference>
<dbReference type="SMART" id="SM00228">
    <property type="entry name" value="PDZ"/>
    <property type="match status" value="2"/>
</dbReference>
<evidence type="ECO:0000256" key="9">
    <source>
        <dbReference type="ARBA" id="ARBA00023049"/>
    </source>
</evidence>
<accession>A0AB94IBF0</accession>